<comment type="subcellular location">
    <subcellularLocation>
        <location evidence="1">Cell membrane</location>
        <topology evidence="1">Peripheral membrane protein</topology>
    </subcellularLocation>
</comment>
<evidence type="ECO:0000256" key="8">
    <source>
        <dbReference type="ARBA" id="ARBA00023065"/>
    </source>
</evidence>
<evidence type="ECO:0000313" key="16">
    <source>
        <dbReference type="EMBL" id="QTX31692.1"/>
    </source>
</evidence>
<dbReference type="AlphaFoldDB" id="A0A9Q7EYZ5"/>
<dbReference type="InterPro" id="IPR003593">
    <property type="entry name" value="AAA+_ATPase"/>
</dbReference>
<evidence type="ECO:0000256" key="3">
    <source>
        <dbReference type="ARBA" id="ARBA00022448"/>
    </source>
</evidence>
<sequence>MKEPVLAIRDLRVRYSESAADAVRGVDMTLREGESAGLIGESGSGKSSLALAALGLLRNRARVEGSVQFKGTELNGLSESAMEAYRWSRIAIVFQNSLDVLNPVITVGEQIAECIRRHRGTGGAEAAEKTKRLLERVGLRASWGEVCPHQLSGGMRQKVLVAMALSCDPEVLFVDEPTMALDMASKRETVRLLLRLQEEKGFAMLVISHELPIVSAMTSRVMVLYSGAIVEEGGTEELLKAPLHPYTRGLISSSPAINPYRDMWGIPGEITVAGERQCPFFDRCNQRIDRCAEELPVLETVREGRRVACLRKGIVTLLEGIGISKTYSVGKQRMTACSDCSIEVKAGEVCALIGESGSGKTTLAEVLSGISRPCSGRVAFEGRAVRGNSETSRFGAIQIVFQDPLSATNEHLTIEETVREPLDIAKEGTGAERVRTVAEALKKVQLPFDDAFLKRRCFMLSGGQRQRVAVARALVMGPKLLIADEISAMLDPSTAANLMRLLKGLQNSQGFAMLFITHDLALAQKIADRVYVMHRGEIVAQGSTEDVLGAPGLCSLPADDVPISTRRSGRVEEGDRPGRINDSRGVESHSSLFPA</sequence>
<dbReference type="InterPro" id="IPR050388">
    <property type="entry name" value="ABC_Ni/Peptide_Import"/>
</dbReference>
<evidence type="ECO:0000256" key="6">
    <source>
        <dbReference type="ARBA" id="ARBA00022840"/>
    </source>
</evidence>
<dbReference type="GO" id="GO:0016887">
    <property type="term" value="F:ATP hydrolysis activity"/>
    <property type="evidence" value="ECO:0007669"/>
    <property type="project" value="InterPro"/>
</dbReference>
<organism evidence="16 17">
    <name type="scientific">Aminithiophilus ramosus</name>
    <dbReference type="NCBI Taxonomy" id="3029084"/>
    <lineage>
        <taxon>Bacteria</taxon>
        <taxon>Thermotogati</taxon>
        <taxon>Synergistota</taxon>
        <taxon>Synergistia</taxon>
        <taxon>Synergistales</taxon>
        <taxon>Aminithiophilaceae</taxon>
        <taxon>Aminithiophilus</taxon>
    </lineage>
</organism>
<dbReference type="GO" id="GO:0005886">
    <property type="term" value="C:plasma membrane"/>
    <property type="evidence" value="ECO:0007669"/>
    <property type="project" value="UniProtKB-SubCell"/>
</dbReference>
<dbReference type="Pfam" id="PF08352">
    <property type="entry name" value="oligo_HPY"/>
    <property type="match status" value="1"/>
</dbReference>
<comment type="subunit">
    <text evidence="10">The complex is composed of two ATP-binding proteins (NikD and NikE), two transmembrane proteins (NikB and NikC) and a solute-binding protein (NikA).</text>
</comment>
<evidence type="ECO:0000256" key="4">
    <source>
        <dbReference type="ARBA" id="ARBA00022475"/>
    </source>
</evidence>
<dbReference type="InterPro" id="IPR027417">
    <property type="entry name" value="P-loop_NTPase"/>
</dbReference>
<dbReference type="PANTHER" id="PTHR43297:SF13">
    <property type="entry name" value="NICKEL ABC TRANSPORTER, ATP-BINDING PROTEIN"/>
    <property type="match status" value="1"/>
</dbReference>
<dbReference type="Pfam" id="PF00005">
    <property type="entry name" value="ABC_tran"/>
    <property type="match status" value="2"/>
</dbReference>
<dbReference type="InterPro" id="IPR017871">
    <property type="entry name" value="ABC_transporter-like_CS"/>
</dbReference>
<gene>
    <name evidence="16" type="ORF">KAR29_10060</name>
</gene>
<reference evidence="17" key="1">
    <citation type="submission" date="2021-04" db="EMBL/GenBank/DDBJ databases">
        <title>A novel Synergistetes isolate from a pyrite-forming mixed culture.</title>
        <authorList>
            <person name="Bunk B."/>
            <person name="Sproer C."/>
            <person name="Spring S."/>
            <person name="Pester M."/>
        </authorList>
    </citation>
    <scope>NUCLEOTIDE SEQUENCE [LARGE SCALE GENOMIC DNA]</scope>
    <source>
        <strain evidence="17">J.5.4.2-T.3.5.2</strain>
    </source>
</reference>
<dbReference type="InterPro" id="IPR013563">
    <property type="entry name" value="Oligopep_ABC_C"/>
</dbReference>
<dbReference type="Gene3D" id="3.40.50.300">
    <property type="entry name" value="P-loop containing nucleotide triphosphate hydrolases"/>
    <property type="match status" value="2"/>
</dbReference>
<evidence type="ECO:0000256" key="1">
    <source>
        <dbReference type="ARBA" id="ARBA00004202"/>
    </source>
</evidence>
<dbReference type="NCBIfam" id="TIGR01727">
    <property type="entry name" value="oligo_HPY"/>
    <property type="match status" value="1"/>
</dbReference>
<proteinExistence type="inferred from homology"/>
<evidence type="ECO:0000256" key="11">
    <source>
        <dbReference type="ARBA" id="ARBA00039098"/>
    </source>
</evidence>
<keyword evidence="3" id="KW-0813">Transport</keyword>
<evidence type="ECO:0000256" key="2">
    <source>
        <dbReference type="ARBA" id="ARBA00005417"/>
    </source>
</evidence>
<evidence type="ECO:0000259" key="15">
    <source>
        <dbReference type="PROSITE" id="PS50893"/>
    </source>
</evidence>
<feature type="region of interest" description="Disordered" evidence="14">
    <location>
        <begin position="560"/>
        <end position="595"/>
    </location>
</feature>
<evidence type="ECO:0000256" key="7">
    <source>
        <dbReference type="ARBA" id="ARBA00022967"/>
    </source>
</evidence>
<accession>A0A9Q7EYZ5</accession>
<dbReference type="KEGG" id="aram:KAR29_10060"/>
<dbReference type="InterPro" id="IPR003439">
    <property type="entry name" value="ABC_transporter-like_ATP-bd"/>
</dbReference>
<dbReference type="PANTHER" id="PTHR43297">
    <property type="entry name" value="OLIGOPEPTIDE TRANSPORT ATP-BINDING PROTEIN APPD"/>
    <property type="match status" value="1"/>
</dbReference>
<keyword evidence="6 16" id="KW-0067">ATP-binding</keyword>
<keyword evidence="9" id="KW-0472">Membrane</keyword>
<evidence type="ECO:0000313" key="17">
    <source>
        <dbReference type="Proteomes" id="UP000671879"/>
    </source>
</evidence>
<evidence type="ECO:0000256" key="5">
    <source>
        <dbReference type="ARBA" id="ARBA00022741"/>
    </source>
</evidence>
<dbReference type="Proteomes" id="UP000671879">
    <property type="component" value="Chromosome"/>
</dbReference>
<name>A0A9Q7EYZ5_9BACT</name>
<keyword evidence="4" id="KW-1003">Cell membrane</keyword>
<dbReference type="GO" id="GO:0015413">
    <property type="term" value="F:ABC-type nickel transporter activity"/>
    <property type="evidence" value="ECO:0007669"/>
    <property type="project" value="UniProtKB-EC"/>
</dbReference>
<evidence type="ECO:0000256" key="10">
    <source>
        <dbReference type="ARBA" id="ARBA00038669"/>
    </source>
</evidence>
<evidence type="ECO:0000256" key="13">
    <source>
        <dbReference type="ARBA" id="ARBA00048610"/>
    </source>
</evidence>
<comment type="similarity">
    <text evidence="2">Belongs to the ABC transporter superfamily.</text>
</comment>
<evidence type="ECO:0000256" key="14">
    <source>
        <dbReference type="SAM" id="MobiDB-lite"/>
    </source>
</evidence>
<keyword evidence="5" id="KW-0547">Nucleotide-binding</keyword>
<dbReference type="CDD" id="cd03257">
    <property type="entry name" value="ABC_NikE_OppD_transporters"/>
    <property type="match status" value="2"/>
</dbReference>
<evidence type="ECO:0000256" key="9">
    <source>
        <dbReference type="ARBA" id="ARBA00023136"/>
    </source>
</evidence>
<keyword evidence="7" id="KW-1278">Translocase</keyword>
<dbReference type="EMBL" id="CP072943">
    <property type="protein sequence ID" value="QTX31692.1"/>
    <property type="molecule type" value="Genomic_DNA"/>
</dbReference>
<evidence type="ECO:0000256" key="12">
    <source>
        <dbReference type="ARBA" id="ARBA00044143"/>
    </source>
</evidence>
<feature type="domain" description="ABC transporter" evidence="15">
    <location>
        <begin position="318"/>
        <end position="560"/>
    </location>
</feature>
<feature type="domain" description="ABC transporter" evidence="15">
    <location>
        <begin position="8"/>
        <end position="251"/>
    </location>
</feature>
<keyword evidence="17" id="KW-1185">Reference proteome</keyword>
<dbReference type="GO" id="GO:0015833">
    <property type="term" value="P:peptide transport"/>
    <property type="evidence" value="ECO:0007669"/>
    <property type="project" value="InterPro"/>
</dbReference>
<dbReference type="SMART" id="SM00382">
    <property type="entry name" value="AAA"/>
    <property type="match status" value="2"/>
</dbReference>
<dbReference type="SUPFAM" id="SSF52540">
    <property type="entry name" value="P-loop containing nucleoside triphosphate hydrolases"/>
    <property type="match status" value="2"/>
</dbReference>
<dbReference type="GO" id="GO:0005524">
    <property type="term" value="F:ATP binding"/>
    <property type="evidence" value="ECO:0007669"/>
    <property type="project" value="UniProtKB-KW"/>
</dbReference>
<dbReference type="PROSITE" id="PS00211">
    <property type="entry name" value="ABC_TRANSPORTER_1"/>
    <property type="match status" value="2"/>
</dbReference>
<dbReference type="PROSITE" id="PS50893">
    <property type="entry name" value="ABC_TRANSPORTER_2"/>
    <property type="match status" value="2"/>
</dbReference>
<protein>
    <recommendedName>
        <fullName evidence="12">Nickel import system ATP-binding protein NikD</fullName>
        <ecNumber evidence="11">7.2.2.11</ecNumber>
    </recommendedName>
</protein>
<dbReference type="EC" id="7.2.2.11" evidence="11"/>
<keyword evidence="8" id="KW-0406">Ion transport</keyword>
<feature type="compositionally biased region" description="Basic and acidic residues" evidence="14">
    <location>
        <begin position="569"/>
        <end position="587"/>
    </location>
</feature>
<comment type="catalytic activity">
    <reaction evidence="13">
        <text>Ni(2+)(out) + ATP + H2O = Ni(2+)(in) + ADP + phosphate + H(+)</text>
        <dbReference type="Rhea" id="RHEA:15557"/>
        <dbReference type="ChEBI" id="CHEBI:15377"/>
        <dbReference type="ChEBI" id="CHEBI:15378"/>
        <dbReference type="ChEBI" id="CHEBI:30616"/>
        <dbReference type="ChEBI" id="CHEBI:43474"/>
        <dbReference type="ChEBI" id="CHEBI:49786"/>
        <dbReference type="ChEBI" id="CHEBI:456216"/>
        <dbReference type="EC" id="7.2.2.11"/>
    </reaction>
    <physiologicalReaction direction="left-to-right" evidence="13">
        <dbReference type="Rhea" id="RHEA:15558"/>
    </physiologicalReaction>
</comment>